<gene>
    <name evidence="1" type="ORF">HNQ92_004806</name>
</gene>
<organism evidence="1 2">
    <name type="scientific">Rhabdobacter roseus</name>
    <dbReference type="NCBI Taxonomy" id="1655419"/>
    <lineage>
        <taxon>Bacteria</taxon>
        <taxon>Pseudomonadati</taxon>
        <taxon>Bacteroidota</taxon>
        <taxon>Cytophagia</taxon>
        <taxon>Cytophagales</taxon>
        <taxon>Cytophagaceae</taxon>
        <taxon>Rhabdobacter</taxon>
    </lineage>
</organism>
<evidence type="ECO:0000313" key="2">
    <source>
        <dbReference type="Proteomes" id="UP000557307"/>
    </source>
</evidence>
<dbReference type="RefSeq" id="WP_184177988.1">
    <property type="nucleotide sequence ID" value="NZ_JACHGF010000010.1"/>
</dbReference>
<sequence length="207" mass="24634">MDFITFQKAFRDSGLIELHEVLKVFPRFQSRRLADWQEKNYIQKIINRFYGWTDQPLTEQLTYYTANRIYRDSYVSLWTALSYYGLIPEGVYQTYSVSTHKTKSFDTPIGTFVYQHIKPALFFGYRIQRWENKPVLLAEPEKALLDTFYLNPQFRDQVDLDGLRLNWLTLADITQPAIFEEYAAFYQNARVTRLANLLIQQLKTSHD</sequence>
<evidence type="ECO:0000313" key="1">
    <source>
        <dbReference type="EMBL" id="MBB5286645.1"/>
    </source>
</evidence>
<keyword evidence="2" id="KW-1185">Reference proteome</keyword>
<proteinExistence type="predicted"/>
<dbReference type="Proteomes" id="UP000557307">
    <property type="component" value="Unassembled WGS sequence"/>
</dbReference>
<name>A0A840TUR5_9BACT</name>
<reference evidence="1 2" key="1">
    <citation type="submission" date="2020-08" db="EMBL/GenBank/DDBJ databases">
        <title>Genomic Encyclopedia of Type Strains, Phase IV (KMG-IV): sequencing the most valuable type-strain genomes for metagenomic binning, comparative biology and taxonomic classification.</title>
        <authorList>
            <person name="Goeker M."/>
        </authorList>
    </citation>
    <scope>NUCLEOTIDE SEQUENCE [LARGE SCALE GENOMIC DNA]</scope>
    <source>
        <strain evidence="1 2">DSM 105074</strain>
    </source>
</reference>
<comment type="caution">
    <text evidence="1">The sequence shown here is derived from an EMBL/GenBank/DDBJ whole genome shotgun (WGS) entry which is preliminary data.</text>
</comment>
<protein>
    <submittedName>
        <fullName evidence="1">Putative transcriptional regulator of viral defense system</fullName>
    </submittedName>
</protein>
<accession>A0A840TUR5</accession>
<dbReference type="EMBL" id="JACHGF010000010">
    <property type="protein sequence ID" value="MBB5286645.1"/>
    <property type="molecule type" value="Genomic_DNA"/>
</dbReference>
<dbReference type="AlphaFoldDB" id="A0A840TUR5"/>